<protein>
    <submittedName>
        <fullName evidence="3">Putative transport/efflux transmembrane protein</fullName>
    </submittedName>
</protein>
<dbReference type="PANTHER" id="PTHR30469">
    <property type="entry name" value="MULTIDRUG RESISTANCE PROTEIN MDTA"/>
    <property type="match status" value="1"/>
</dbReference>
<dbReference type="NCBIfam" id="TIGR01730">
    <property type="entry name" value="RND_mfp"/>
    <property type="match status" value="1"/>
</dbReference>
<comment type="similarity">
    <text evidence="1">Belongs to the membrane fusion protein (MFP) (TC 8.A.1) family.</text>
</comment>
<gene>
    <name evidence="3" type="ORF">BN3087_570035</name>
</gene>
<proteinExistence type="inferred from homology"/>
<dbReference type="PANTHER" id="PTHR30469:SF15">
    <property type="entry name" value="HLYD FAMILY OF SECRETION PROTEINS"/>
    <property type="match status" value="1"/>
</dbReference>
<feature type="domain" description="Multidrug resistance protein MdtA-like barrel-sandwich hybrid" evidence="2">
    <location>
        <begin position="67"/>
        <end position="197"/>
    </location>
</feature>
<dbReference type="SUPFAM" id="SSF111369">
    <property type="entry name" value="HlyD-like secretion proteins"/>
    <property type="match status" value="1"/>
</dbReference>
<dbReference type="Gene3D" id="2.40.420.20">
    <property type="match status" value="1"/>
</dbReference>
<dbReference type="InterPro" id="IPR058625">
    <property type="entry name" value="MdtA-like_BSH"/>
</dbReference>
<organism evidence="3">
    <name type="scientific">Sulfurovum sp. enrichment culture clone C5</name>
    <dbReference type="NCBI Taxonomy" id="497650"/>
    <lineage>
        <taxon>Bacteria</taxon>
        <taxon>Pseudomonadati</taxon>
        <taxon>Campylobacterota</taxon>
        <taxon>Epsilonproteobacteria</taxon>
        <taxon>Campylobacterales</taxon>
        <taxon>Sulfurovaceae</taxon>
        <taxon>Sulfurovum</taxon>
        <taxon>environmental samples</taxon>
    </lineage>
</organism>
<keyword evidence="3" id="KW-0812">Transmembrane</keyword>
<dbReference type="EMBL" id="FAXN01000059">
    <property type="protein sequence ID" value="CUV66063.1"/>
    <property type="molecule type" value="Genomic_DNA"/>
</dbReference>
<dbReference type="Pfam" id="PF25917">
    <property type="entry name" value="BSH_RND"/>
    <property type="match status" value="1"/>
</dbReference>
<dbReference type="GO" id="GO:1990281">
    <property type="term" value="C:efflux pump complex"/>
    <property type="evidence" value="ECO:0007669"/>
    <property type="project" value="TreeGrafter"/>
</dbReference>
<reference evidence="3" key="1">
    <citation type="submission" date="2015-11" db="EMBL/GenBank/DDBJ databases">
        <authorList>
            <person name="Zhang Y."/>
            <person name="Guo Z."/>
        </authorList>
    </citation>
    <scope>NUCLEOTIDE SEQUENCE</scope>
    <source>
        <strain evidence="3">BN30871</strain>
    </source>
</reference>
<dbReference type="AlphaFoldDB" id="A0A0S4XP55"/>
<dbReference type="Gene3D" id="1.10.287.470">
    <property type="entry name" value="Helix hairpin bin"/>
    <property type="match status" value="1"/>
</dbReference>
<accession>A0A0S4XP55</accession>
<evidence type="ECO:0000259" key="2">
    <source>
        <dbReference type="Pfam" id="PF25917"/>
    </source>
</evidence>
<evidence type="ECO:0000256" key="1">
    <source>
        <dbReference type="ARBA" id="ARBA00009477"/>
    </source>
</evidence>
<name>A0A0S4XP55_9BACT</name>
<dbReference type="GO" id="GO:0015562">
    <property type="term" value="F:efflux transmembrane transporter activity"/>
    <property type="evidence" value="ECO:0007669"/>
    <property type="project" value="TreeGrafter"/>
</dbReference>
<dbReference type="Gene3D" id="2.40.50.100">
    <property type="match status" value="1"/>
</dbReference>
<dbReference type="InterPro" id="IPR006143">
    <property type="entry name" value="RND_pump_MFP"/>
</dbReference>
<keyword evidence="3" id="KW-0472">Membrane</keyword>
<dbReference type="Gene3D" id="2.40.30.170">
    <property type="match status" value="1"/>
</dbReference>
<dbReference type="PROSITE" id="PS51257">
    <property type="entry name" value="PROKAR_LIPOPROTEIN"/>
    <property type="match status" value="1"/>
</dbReference>
<evidence type="ECO:0000313" key="3">
    <source>
        <dbReference type="EMBL" id="CUV66063.1"/>
    </source>
</evidence>
<sequence length="372" mass="40511">MNKLLKNSVQTIMLFLILISLSGCDNKQAHTTLPVAVYVTTISKTDEVEERWFNATVRAKIETDFGFRVGGKIVKRLVNIGDRVTYGQPLAQLDITDYQLAIGIATDQLKAASVDAKQAASDADRFKRLVSDGSIASADLERQKSRLVAAKAHEEQARRALELAQNKNSYATLKAPYSGVITAMSMEVGQVVAEGSPIVSIAKDDEREVVADLPEGIANQVSQFTASAFSFNNNDISVALHLRELSPLATLQTRTYHVRYAPNSSFELASFPLGGTIQLRLSRQLTSGTTVPLNALVKTSREPGVWALNSAGNGVVFVKVNILSYGTNTVIVVGVRDNMRIVTVGAQKLDASMKVRPIERKFEDSENNRGNL</sequence>